<feature type="compositionally biased region" description="Basic residues" evidence="1">
    <location>
        <begin position="1"/>
        <end position="11"/>
    </location>
</feature>
<dbReference type="AlphaFoldDB" id="A0A3M7T745"/>
<feature type="region of interest" description="Disordered" evidence="1">
    <location>
        <begin position="498"/>
        <end position="527"/>
    </location>
</feature>
<name>A0A3M7T745_BRAPC</name>
<dbReference type="Pfam" id="PF13422">
    <property type="entry name" value="DUF4110"/>
    <property type="match status" value="1"/>
</dbReference>
<dbReference type="SUPFAM" id="SSF117281">
    <property type="entry name" value="Kelch motif"/>
    <property type="match status" value="1"/>
</dbReference>
<evidence type="ECO:0000256" key="1">
    <source>
        <dbReference type="SAM" id="MobiDB-lite"/>
    </source>
</evidence>
<evidence type="ECO:0000313" key="3">
    <source>
        <dbReference type="EMBL" id="RNA43852.1"/>
    </source>
</evidence>
<dbReference type="InterPro" id="IPR052588">
    <property type="entry name" value="Kelch_domain_protein"/>
</dbReference>
<feature type="compositionally biased region" description="Acidic residues" evidence="1">
    <location>
        <begin position="506"/>
        <end position="527"/>
    </location>
</feature>
<accession>A0A3M7T745</accession>
<feature type="compositionally biased region" description="Basic and acidic residues" evidence="1">
    <location>
        <begin position="17"/>
        <end position="26"/>
    </location>
</feature>
<protein>
    <submittedName>
        <fullName evidence="3">Kelch domain-containing 4</fullName>
    </submittedName>
</protein>
<proteinExistence type="predicted"/>
<dbReference type="OrthoDB" id="4447at2759"/>
<dbReference type="Gene3D" id="2.120.10.80">
    <property type="entry name" value="Kelch-type beta propeller"/>
    <property type="match status" value="2"/>
</dbReference>
<dbReference type="STRING" id="10195.A0A3M7T745"/>
<reference evidence="3 4" key="1">
    <citation type="journal article" date="2018" name="Sci. Rep.">
        <title>Genomic signatures of local adaptation to the degree of environmental predictability in rotifers.</title>
        <authorList>
            <person name="Franch-Gras L."/>
            <person name="Hahn C."/>
            <person name="Garcia-Roger E.M."/>
            <person name="Carmona M.J."/>
            <person name="Serra M."/>
            <person name="Gomez A."/>
        </authorList>
    </citation>
    <scope>NUCLEOTIDE SEQUENCE [LARGE SCALE GENOMIC DNA]</scope>
    <source>
        <strain evidence="3">HYR1</strain>
    </source>
</reference>
<gene>
    <name evidence="3" type="ORF">BpHYR1_026108</name>
</gene>
<comment type="caution">
    <text evidence="3">The sequence shown here is derived from an EMBL/GenBank/DDBJ whole genome shotgun (WGS) entry which is preliminary data.</text>
</comment>
<dbReference type="Pfam" id="PF24681">
    <property type="entry name" value="Kelch_KLHDC2_KLHL20_DRC7"/>
    <property type="match status" value="1"/>
</dbReference>
<organism evidence="3 4">
    <name type="scientific">Brachionus plicatilis</name>
    <name type="common">Marine rotifer</name>
    <name type="synonym">Brachionus muelleri</name>
    <dbReference type="NCBI Taxonomy" id="10195"/>
    <lineage>
        <taxon>Eukaryota</taxon>
        <taxon>Metazoa</taxon>
        <taxon>Spiralia</taxon>
        <taxon>Gnathifera</taxon>
        <taxon>Rotifera</taxon>
        <taxon>Eurotatoria</taxon>
        <taxon>Monogononta</taxon>
        <taxon>Pseudotrocha</taxon>
        <taxon>Ploima</taxon>
        <taxon>Brachionidae</taxon>
        <taxon>Brachionus</taxon>
    </lineage>
</organism>
<feature type="region of interest" description="Disordered" evidence="1">
    <location>
        <begin position="1"/>
        <end position="26"/>
    </location>
</feature>
<dbReference type="EMBL" id="REGN01000173">
    <property type="protein sequence ID" value="RNA43852.1"/>
    <property type="molecule type" value="Genomic_DNA"/>
</dbReference>
<dbReference type="InterPro" id="IPR015915">
    <property type="entry name" value="Kelch-typ_b-propeller"/>
</dbReference>
<dbReference type="InterPro" id="IPR025183">
    <property type="entry name" value="DUF4110"/>
</dbReference>
<dbReference type="PANTHER" id="PTHR46063:SF1">
    <property type="entry name" value="KELCH DOMAIN-CONTAINING PROTEIN 4"/>
    <property type="match status" value="1"/>
</dbReference>
<keyword evidence="4" id="KW-1185">Reference proteome</keyword>
<sequence length="579" mass="67628">MGKNKEKKKKGLGMEKTMAKTEKKAQKNIKKELKEIGEEDIETIIENFAKKEAELNQVKEIQLPEGQFPSRRGGASFNLSPEREELILFGGDYFDGVKVFMYNDLFIYSIKKNQWSQIKAPNAPPPRTFHQSVYVSRNSGELWVFGGEFSSPSQSQFYHYNDLWMFSFQTKAWTKIISPNTPSPRSGHRMAVLKKHLVLFGGYYDNLRNCKFYNDTFLFNLETNQWEEMKFTASNDPPSPRSACQLNVCAKNNTVVIYGGFSKEKLKKDREKGIVHSDMYVLACDTKKNDKVEWCWKRAKQSGAKPSERISFSMIPLHDDTALLFGGVFDQDDADIDEDDESNSKFFNDLYKLDLSSYKWINLSLRGKKEIKSKKCQKAEVMEMEENELDESVEDEAPDVNMEDLSLQKDEVFTLTYENRPAKSDDVSEVVKEEKRIFMPHPRRSAYLQFFKGNLYLYGGKFEDPNDKEFTFNDMYCLNIKKLDEWKTLYEDKEINEELKKQMESSDIEEDSEEEESDDEELEIDAPVVEDDETLSDYFERTEDVWLSEAQKEFPDEKSKKNLKKMAIELCKMFWDNCK</sequence>
<dbReference type="Proteomes" id="UP000276133">
    <property type="component" value="Unassembled WGS sequence"/>
</dbReference>
<evidence type="ECO:0000259" key="2">
    <source>
        <dbReference type="Pfam" id="PF13422"/>
    </source>
</evidence>
<evidence type="ECO:0000313" key="4">
    <source>
        <dbReference type="Proteomes" id="UP000276133"/>
    </source>
</evidence>
<feature type="domain" description="DUF4110" evidence="2">
    <location>
        <begin position="530"/>
        <end position="579"/>
    </location>
</feature>
<dbReference type="PANTHER" id="PTHR46063">
    <property type="entry name" value="KELCH DOMAIN-CONTAINING PROTEIN"/>
    <property type="match status" value="1"/>
</dbReference>